<dbReference type="Gene3D" id="3.30.70.2970">
    <property type="entry name" value="Protein of unknown function (DUF541), domain 2"/>
    <property type="match status" value="1"/>
</dbReference>
<feature type="signal peptide" evidence="1">
    <location>
        <begin position="1"/>
        <end position="23"/>
    </location>
</feature>
<proteinExistence type="predicted"/>
<dbReference type="Gene3D" id="3.30.110.170">
    <property type="entry name" value="Protein of unknown function (DUF541), domain 1"/>
    <property type="match status" value="1"/>
</dbReference>
<dbReference type="Pfam" id="PF04402">
    <property type="entry name" value="SIMPL"/>
    <property type="match status" value="1"/>
</dbReference>
<evidence type="ECO:0000313" key="2">
    <source>
        <dbReference type="EMBL" id="MFC3195929.1"/>
    </source>
</evidence>
<dbReference type="RefSeq" id="WP_077412726.1">
    <property type="nucleotide sequence ID" value="NZ_JBHRTS010000011.1"/>
</dbReference>
<dbReference type="PANTHER" id="PTHR34387:SF2">
    <property type="entry name" value="SLR1258 PROTEIN"/>
    <property type="match status" value="1"/>
</dbReference>
<evidence type="ECO:0000313" key="3">
    <source>
        <dbReference type="Proteomes" id="UP001595533"/>
    </source>
</evidence>
<organism evidence="2 3">
    <name type="scientific">Marinicella sediminis</name>
    <dbReference type="NCBI Taxonomy" id="1792834"/>
    <lineage>
        <taxon>Bacteria</taxon>
        <taxon>Pseudomonadati</taxon>
        <taxon>Pseudomonadota</taxon>
        <taxon>Gammaproteobacteria</taxon>
        <taxon>Lysobacterales</taxon>
        <taxon>Marinicellaceae</taxon>
        <taxon>Marinicella</taxon>
    </lineage>
</organism>
<feature type="chain" id="PRO_5045140886" evidence="1">
    <location>
        <begin position="24"/>
        <end position="230"/>
    </location>
</feature>
<name>A0ABV7JGB3_9GAMM</name>
<dbReference type="EMBL" id="JBHRTS010000011">
    <property type="protein sequence ID" value="MFC3195929.1"/>
    <property type="molecule type" value="Genomic_DNA"/>
</dbReference>
<sequence>MMIKSPHKLVVILALFNVLMVCAETTEHIISVQGVGEVALENTEGRIQTSVTTLDPDADAALNRNSMLVANIISELNGVGIDTADISTSRFDFHPQYDWNDGQQIFQGYSVTNGLNIVVREVSTIGAILNLLVDSGATRINSVGFGASSLTEVRTQALQRASEDARSKASILAAANGVNLGSVIQVKLVSANALHEAAVGDVSLSSGPAPIVPGTNTYRETVLITYQLSE</sequence>
<evidence type="ECO:0000256" key="1">
    <source>
        <dbReference type="SAM" id="SignalP"/>
    </source>
</evidence>
<keyword evidence="3" id="KW-1185">Reference proteome</keyword>
<dbReference type="PANTHER" id="PTHR34387">
    <property type="entry name" value="SLR1258 PROTEIN"/>
    <property type="match status" value="1"/>
</dbReference>
<keyword evidence="1" id="KW-0732">Signal</keyword>
<accession>A0ABV7JGB3</accession>
<comment type="caution">
    <text evidence="2">The sequence shown here is derived from an EMBL/GenBank/DDBJ whole genome shotgun (WGS) entry which is preliminary data.</text>
</comment>
<gene>
    <name evidence="2" type="ORF">ACFODZ_16865</name>
</gene>
<dbReference type="InterPro" id="IPR007497">
    <property type="entry name" value="SIMPL/DUF541"/>
</dbReference>
<dbReference type="Proteomes" id="UP001595533">
    <property type="component" value="Unassembled WGS sequence"/>
</dbReference>
<reference evidence="3" key="1">
    <citation type="journal article" date="2019" name="Int. J. Syst. Evol. Microbiol.">
        <title>The Global Catalogue of Microorganisms (GCM) 10K type strain sequencing project: providing services to taxonomists for standard genome sequencing and annotation.</title>
        <authorList>
            <consortium name="The Broad Institute Genomics Platform"/>
            <consortium name="The Broad Institute Genome Sequencing Center for Infectious Disease"/>
            <person name="Wu L."/>
            <person name="Ma J."/>
        </authorList>
    </citation>
    <scope>NUCLEOTIDE SEQUENCE [LARGE SCALE GENOMIC DNA]</scope>
    <source>
        <strain evidence="3">KCTC 42953</strain>
    </source>
</reference>
<protein>
    <submittedName>
        <fullName evidence="2">SIMPL domain-containing protein</fullName>
    </submittedName>
</protein>
<dbReference type="InterPro" id="IPR052022">
    <property type="entry name" value="26kDa_periplasmic_antigen"/>
</dbReference>